<organism evidence="1 2">
    <name type="scientific">Faecalibacterium prausnitzii</name>
    <dbReference type="NCBI Taxonomy" id="853"/>
    <lineage>
        <taxon>Bacteria</taxon>
        <taxon>Bacillati</taxon>
        <taxon>Bacillota</taxon>
        <taxon>Clostridia</taxon>
        <taxon>Eubacteriales</taxon>
        <taxon>Oscillospiraceae</taxon>
        <taxon>Faecalibacterium</taxon>
    </lineage>
</organism>
<gene>
    <name evidence="1" type="ORF">C4N24_04230</name>
</gene>
<dbReference type="Proteomes" id="UP000251281">
    <property type="component" value="Unassembled WGS sequence"/>
</dbReference>
<sequence>MQRRFLRKRGAAGERLLPLGGAVAQRLRGYKWRSEKSVKAIAPTGAALAFLCFDFCFRIVKGEQPLATGCGVGGVQR</sequence>
<evidence type="ECO:0000313" key="2">
    <source>
        <dbReference type="Proteomes" id="UP000251281"/>
    </source>
</evidence>
<dbReference type="EMBL" id="PRLD01000003">
    <property type="protein sequence ID" value="RAW59009.1"/>
    <property type="molecule type" value="Genomic_DNA"/>
</dbReference>
<protein>
    <submittedName>
        <fullName evidence="1">Uncharacterized protein</fullName>
    </submittedName>
</protein>
<dbReference type="AlphaFoldDB" id="A0A329UC95"/>
<reference evidence="1 2" key="1">
    <citation type="submission" date="2018-02" db="EMBL/GenBank/DDBJ databases">
        <title>Complete genome sequencing of Faecalibacterium prausnitzii strains isolated from the human gut.</title>
        <authorList>
            <person name="Fitzgerald B.C."/>
            <person name="Shkoporov A.N."/>
            <person name="Ross P.R."/>
            <person name="Hill C."/>
        </authorList>
    </citation>
    <scope>NUCLEOTIDE SEQUENCE [LARGE SCALE GENOMIC DNA]</scope>
    <source>
        <strain evidence="1 2">APC923/51-1</strain>
    </source>
</reference>
<accession>A0A329UC95</accession>
<comment type="caution">
    <text evidence="1">The sequence shown here is derived from an EMBL/GenBank/DDBJ whole genome shotgun (WGS) entry which is preliminary data.</text>
</comment>
<evidence type="ECO:0000313" key="1">
    <source>
        <dbReference type="EMBL" id="RAW59009.1"/>
    </source>
</evidence>
<name>A0A329UC95_9FIRM</name>
<proteinExistence type="predicted"/>